<name>A0ACD4ZCZ1_9ACTN</name>
<accession>A0ACD4ZCZ1</accession>
<evidence type="ECO:0000313" key="2">
    <source>
        <dbReference type="Proteomes" id="UP001348369"/>
    </source>
</evidence>
<proteinExistence type="predicted"/>
<reference evidence="1" key="1">
    <citation type="submission" date="2022-10" db="EMBL/GenBank/DDBJ databases">
        <title>The complete genomes of actinobacterial strains from the NBC collection.</title>
        <authorList>
            <person name="Joergensen T.S."/>
            <person name="Alvarez Arevalo M."/>
            <person name="Sterndorff E.B."/>
            <person name="Faurdal D."/>
            <person name="Vuksanovic O."/>
            <person name="Mourched A.-S."/>
            <person name="Charusanti P."/>
            <person name="Shaw S."/>
            <person name="Blin K."/>
            <person name="Weber T."/>
        </authorList>
    </citation>
    <scope>NUCLEOTIDE SEQUENCE</scope>
    <source>
        <strain evidence="1">NBC 01771</strain>
    </source>
</reference>
<organism evidence="1 2">
    <name type="scientific">Streptomyces scopuliridis</name>
    <dbReference type="NCBI Taxonomy" id="452529"/>
    <lineage>
        <taxon>Bacteria</taxon>
        <taxon>Bacillati</taxon>
        <taxon>Actinomycetota</taxon>
        <taxon>Actinomycetes</taxon>
        <taxon>Kitasatosporales</taxon>
        <taxon>Streptomycetaceae</taxon>
        <taxon>Streptomyces</taxon>
    </lineage>
</organism>
<dbReference type="EMBL" id="CP109109">
    <property type="protein sequence ID" value="WSB96058.1"/>
    <property type="molecule type" value="Genomic_DNA"/>
</dbReference>
<protein>
    <submittedName>
        <fullName evidence="1">Transposase family protein</fullName>
    </submittedName>
</protein>
<sequence>MSLTAGRGPVNHPALRTIWAPLDSLPTSSPRSPTSWTRCPTLAGCAATATVAPGSARCARCAPPPCWSARPLTAIACHAAGLDEHLRARVGRARGIACVSTLGRLLTRLDGDALDQAVGAWLAGQIAEPLPRRRAAPAPLRAIAMDGKALRGSRTPDPMYRASSRGPPPYPTP</sequence>
<gene>
    <name evidence="1" type="ORF">OG835_02975</name>
</gene>
<keyword evidence="2" id="KW-1185">Reference proteome</keyword>
<evidence type="ECO:0000313" key="1">
    <source>
        <dbReference type="EMBL" id="WSB96058.1"/>
    </source>
</evidence>
<dbReference type="Proteomes" id="UP001348369">
    <property type="component" value="Chromosome"/>
</dbReference>